<evidence type="ECO:0000256" key="13">
    <source>
        <dbReference type="ARBA" id="ARBA00023329"/>
    </source>
</evidence>
<evidence type="ECO:0000256" key="1">
    <source>
        <dbReference type="ARBA" id="ARBA00004398"/>
    </source>
</evidence>
<feature type="domain" description="Synapsin pre-ATP-grasp" evidence="19">
    <location>
        <begin position="96"/>
        <end position="198"/>
    </location>
</feature>
<dbReference type="HOGENOM" id="CLU_010582_4_1_1"/>
<keyword evidence="5" id="KW-0488">Methylation</keyword>
<evidence type="ECO:0000256" key="2">
    <source>
        <dbReference type="ARBA" id="ARBA00004555"/>
    </source>
</evidence>
<evidence type="ECO:0000256" key="17">
    <source>
        <dbReference type="ARBA" id="ARBA00060129"/>
    </source>
</evidence>
<gene>
    <name evidence="21" type="primary">syn</name>
</gene>
<feature type="region of interest" description="Disordered" evidence="18">
    <location>
        <begin position="402"/>
        <end position="506"/>
    </location>
</feature>
<evidence type="ECO:0000256" key="18">
    <source>
        <dbReference type="SAM" id="MobiDB-lite"/>
    </source>
</evidence>
<dbReference type="FunCoup" id="F6Z6L1">
    <property type="interactions" value="21"/>
</dbReference>
<dbReference type="Pfam" id="PF02750">
    <property type="entry name" value="Synapsin_C"/>
    <property type="match status" value="1"/>
</dbReference>
<dbReference type="Ensembl" id="ENSCINT00000016535.3">
    <property type="protein sequence ID" value="ENSCINP00000016535.3"/>
    <property type="gene ID" value="ENSCING00000008084.3"/>
</dbReference>
<dbReference type="FunFam" id="3.30.1490.20:FF:000008">
    <property type="entry name" value="Synapsin I"/>
    <property type="match status" value="1"/>
</dbReference>
<dbReference type="GO" id="GO:0003779">
    <property type="term" value="F:actin binding"/>
    <property type="evidence" value="ECO:0007669"/>
    <property type="project" value="UniProtKB-KW"/>
</dbReference>
<evidence type="ECO:0000259" key="20">
    <source>
        <dbReference type="Pfam" id="PF02750"/>
    </source>
</evidence>
<dbReference type="GO" id="GO:0050808">
    <property type="term" value="P:synapse organization"/>
    <property type="evidence" value="ECO:0000318"/>
    <property type="project" value="GO_Central"/>
</dbReference>
<dbReference type="STRING" id="7719.ENSCINP00000016535"/>
<dbReference type="InterPro" id="IPR020898">
    <property type="entry name" value="Synapsin_ATP-bd_dom"/>
</dbReference>
<dbReference type="PRINTS" id="PR01368">
    <property type="entry name" value="SYNAPSIN"/>
</dbReference>
<evidence type="ECO:0000256" key="9">
    <source>
        <dbReference type="ARBA" id="ARBA00023034"/>
    </source>
</evidence>
<dbReference type="FunFam" id="3.40.50.20:FF:000008">
    <property type="entry name" value="Synapsin III"/>
    <property type="match status" value="1"/>
</dbReference>
<comment type="function">
    <text evidence="17">Neuronal phosphoprotein that coats synaptic vesicles, and binds to the cytoskeleton. Acts as a regulator of synaptic vesicles trafficking, involved in the control of neurotransmitter release at the pre-synaptic terminal. Also involved in the regulation of axon outgrowth and synaptogenesis. The complex formed with NOS1 and CAPON proteins is necessary for specific nitric-oxid functions at a presynaptic level.</text>
</comment>
<evidence type="ECO:0000256" key="10">
    <source>
        <dbReference type="ARBA" id="ARBA00023180"/>
    </source>
</evidence>
<dbReference type="Proteomes" id="UP000008144">
    <property type="component" value="Chromosome 5"/>
</dbReference>
<dbReference type="GeneTree" id="ENSGT00940000169983"/>
<dbReference type="InterPro" id="IPR020897">
    <property type="entry name" value="Synapsin_pre-ATP-grasp_dom"/>
</dbReference>
<dbReference type="AlphaFoldDB" id="F6Z6L1"/>
<evidence type="ECO:0000313" key="22">
    <source>
        <dbReference type="Proteomes" id="UP000008144"/>
    </source>
</evidence>
<reference evidence="22" key="1">
    <citation type="journal article" date="2002" name="Science">
        <title>The draft genome of Ciona intestinalis: insights into chordate and vertebrate origins.</title>
        <authorList>
            <person name="Dehal P."/>
            <person name="Satou Y."/>
            <person name="Campbell R.K."/>
            <person name="Chapman J."/>
            <person name="Degnan B."/>
            <person name="De Tomaso A."/>
            <person name="Davidson B."/>
            <person name="Di Gregorio A."/>
            <person name="Gelpke M."/>
            <person name="Goodstein D.M."/>
            <person name="Harafuji N."/>
            <person name="Hastings K.E."/>
            <person name="Ho I."/>
            <person name="Hotta K."/>
            <person name="Huang W."/>
            <person name="Kawashima T."/>
            <person name="Lemaire P."/>
            <person name="Martinez D."/>
            <person name="Meinertzhagen I.A."/>
            <person name="Necula S."/>
            <person name="Nonaka M."/>
            <person name="Putnam N."/>
            <person name="Rash S."/>
            <person name="Saiga H."/>
            <person name="Satake M."/>
            <person name="Terry A."/>
            <person name="Yamada L."/>
            <person name="Wang H.G."/>
            <person name="Awazu S."/>
            <person name="Azumi K."/>
            <person name="Boore J."/>
            <person name="Branno M."/>
            <person name="Chin-Bow S."/>
            <person name="DeSantis R."/>
            <person name="Doyle S."/>
            <person name="Francino P."/>
            <person name="Keys D.N."/>
            <person name="Haga S."/>
            <person name="Hayashi H."/>
            <person name="Hino K."/>
            <person name="Imai K.S."/>
            <person name="Inaba K."/>
            <person name="Kano S."/>
            <person name="Kobayashi K."/>
            <person name="Kobayashi M."/>
            <person name="Lee B.I."/>
            <person name="Makabe K.W."/>
            <person name="Manohar C."/>
            <person name="Matassi G."/>
            <person name="Medina M."/>
            <person name="Mochizuki Y."/>
            <person name="Mount S."/>
            <person name="Morishita T."/>
            <person name="Miura S."/>
            <person name="Nakayama A."/>
            <person name="Nishizaka S."/>
            <person name="Nomoto H."/>
            <person name="Ohta F."/>
            <person name="Oishi K."/>
            <person name="Rigoutsos I."/>
            <person name="Sano M."/>
            <person name="Sasaki A."/>
            <person name="Sasakura Y."/>
            <person name="Shoguchi E."/>
            <person name="Shin-i T."/>
            <person name="Spagnuolo A."/>
            <person name="Stainier D."/>
            <person name="Suzuki M.M."/>
            <person name="Tassy O."/>
            <person name="Takatori N."/>
            <person name="Tokuoka M."/>
            <person name="Yagi K."/>
            <person name="Yoshizaki F."/>
            <person name="Wada S."/>
            <person name="Zhang C."/>
            <person name="Hyatt P.D."/>
            <person name="Larimer F."/>
            <person name="Detter C."/>
            <person name="Doggett N."/>
            <person name="Glavina T."/>
            <person name="Hawkins T."/>
            <person name="Richardson P."/>
            <person name="Lucas S."/>
            <person name="Kohara Y."/>
            <person name="Levine M."/>
            <person name="Satoh N."/>
            <person name="Rokhsar D.S."/>
        </authorList>
    </citation>
    <scope>NUCLEOTIDE SEQUENCE [LARGE SCALE GENOMIC DNA]</scope>
</reference>
<evidence type="ECO:0000259" key="19">
    <source>
        <dbReference type="Pfam" id="PF02078"/>
    </source>
</evidence>
<protein>
    <recommendedName>
        <fullName evidence="4">Synapsin-1</fullName>
    </recommendedName>
    <alternativeName>
        <fullName evidence="14">Synapsin I</fullName>
    </alternativeName>
</protein>
<comment type="subunit">
    <text evidence="16">Homodimer. Can form oligomers with SYN2. Interacts with CAPON. Forms a ternary complex with NOS1. Isoform Ib interacts with PRNP.</text>
</comment>
<dbReference type="SUPFAM" id="SSF56059">
    <property type="entry name" value="Glutathione synthetase ATP-binding domain-like"/>
    <property type="match status" value="1"/>
</dbReference>
<evidence type="ECO:0000256" key="6">
    <source>
        <dbReference type="ARBA" id="ARBA00022553"/>
    </source>
</evidence>
<keyword evidence="13" id="KW-0968">Cytoplasmic vesicle</keyword>
<feature type="domain" description="Synapsin ATP-binding" evidence="20">
    <location>
        <begin position="200"/>
        <end position="401"/>
    </location>
</feature>
<evidence type="ECO:0000256" key="12">
    <source>
        <dbReference type="ARBA" id="ARBA00023273"/>
    </source>
</evidence>
<reference evidence="21" key="4">
    <citation type="submission" date="2025-09" db="UniProtKB">
        <authorList>
            <consortium name="Ensembl"/>
        </authorList>
    </citation>
    <scope>IDENTIFICATION</scope>
</reference>
<evidence type="ECO:0000256" key="11">
    <source>
        <dbReference type="ARBA" id="ARBA00023203"/>
    </source>
</evidence>
<keyword evidence="8" id="KW-0770">Synapse</keyword>
<evidence type="ECO:0000256" key="7">
    <source>
        <dbReference type="ARBA" id="ARBA00022737"/>
    </source>
</evidence>
<evidence type="ECO:0000256" key="16">
    <source>
        <dbReference type="ARBA" id="ARBA00046960"/>
    </source>
</evidence>
<dbReference type="PANTHER" id="PTHR10841:SF17">
    <property type="entry name" value="SYNAPSIN"/>
    <property type="match status" value="1"/>
</dbReference>
<keyword evidence="12" id="KW-0966">Cell projection</keyword>
<proteinExistence type="inferred from homology"/>
<keyword evidence="6" id="KW-0597">Phosphoprotein</keyword>
<dbReference type="SUPFAM" id="SSF52440">
    <property type="entry name" value="PreATP-grasp domain"/>
    <property type="match status" value="1"/>
</dbReference>
<comment type="similarity">
    <text evidence="3">Belongs to the synapsin family.</text>
</comment>
<keyword evidence="22" id="KW-1185">Reference proteome</keyword>
<feature type="compositionally biased region" description="Polar residues" evidence="18">
    <location>
        <begin position="43"/>
        <end position="70"/>
    </location>
</feature>
<evidence type="ECO:0000313" key="21">
    <source>
        <dbReference type="Ensembl" id="ENSCINP00000016535.3"/>
    </source>
</evidence>
<evidence type="ECO:0000256" key="8">
    <source>
        <dbReference type="ARBA" id="ARBA00023018"/>
    </source>
</evidence>
<organism evidence="21 22">
    <name type="scientific">Ciona intestinalis</name>
    <name type="common">Transparent sea squirt</name>
    <name type="synonym">Ascidia intestinalis</name>
    <dbReference type="NCBI Taxonomy" id="7719"/>
    <lineage>
        <taxon>Eukaryota</taxon>
        <taxon>Metazoa</taxon>
        <taxon>Chordata</taxon>
        <taxon>Tunicata</taxon>
        <taxon>Ascidiacea</taxon>
        <taxon>Phlebobranchia</taxon>
        <taxon>Cionidae</taxon>
        <taxon>Ciona</taxon>
    </lineage>
</organism>
<sequence length="519" mass="57982">MSSMQNAMNFLKRRFSDTNFNSNLPNGYLESDDDVSVTSSVSRGTPQKQQIAQPGINQQNKTNVNPAQSGQVSSTGGFFASLASGNPLAVLKVDGNEQIKTVLVVDEQHTDWSKYLKGRKIHNDYTVRVEQAEFSELSLSSHSVNGVTVDINCYRNGNKVVRSFKPDFLLVRQTPRSMAQGEDFRNLVIGLKYGGIPSVNSLHSQFNFMDKPWTFSQLIRIQKRLGPEKFPLVEQTYYPSHKQMLTSSHFPVVLKIGHAHRGMAKFKVENHYEFQDVVSVAALTNAYVVSETFIDSAYDIRVQKIGGNYKSYIRTSISKNWKANTGSAMLEETPVTERHKLWVDACSEMFGGLDIVAVKAVHGKDGRDYIIEVVDCSMPLIGERQEEDRRMISDLVMQRMTACTRPRPDHTPSTAASVYGRSYSSQNTSREMTPQRNVQVPQNRPNHAIPSCPPSAPLSSHSSEPPSPTATRRSNSVSEPSSPGGDRERIRSTTVSEDEESKAEKIRSLRQSFANLFSD</sequence>
<dbReference type="InterPro" id="IPR001359">
    <property type="entry name" value="Synapsin"/>
</dbReference>
<dbReference type="FunFam" id="3.30.470.20:FF:000011">
    <property type="entry name" value="Synapsin I"/>
    <property type="match status" value="1"/>
</dbReference>
<evidence type="ECO:0000256" key="4">
    <source>
        <dbReference type="ARBA" id="ARBA00017852"/>
    </source>
</evidence>
<feature type="compositionally biased region" description="Polar residues" evidence="18">
    <location>
        <begin position="469"/>
        <end position="481"/>
    </location>
</feature>
<dbReference type="InterPro" id="IPR016185">
    <property type="entry name" value="PreATP-grasp_dom_sf"/>
</dbReference>
<dbReference type="GO" id="GO:0097091">
    <property type="term" value="P:synaptic vesicle clustering"/>
    <property type="evidence" value="ECO:0000318"/>
    <property type="project" value="GO_Central"/>
</dbReference>
<dbReference type="Gene3D" id="3.40.50.20">
    <property type="match status" value="1"/>
</dbReference>
<name>F6Z6L1_CIOIN</name>
<evidence type="ECO:0000256" key="3">
    <source>
        <dbReference type="ARBA" id="ARBA00008243"/>
    </source>
</evidence>
<accession>F6Z6L1</accession>
<dbReference type="InterPro" id="IPR019736">
    <property type="entry name" value="Synapsin_P_site"/>
</dbReference>
<keyword evidence="10" id="KW-0325">Glycoprotein</keyword>
<dbReference type="GO" id="GO:0030672">
    <property type="term" value="C:synaptic vesicle membrane"/>
    <property type="evidence" value="ECO:0000318"/>
    <property type="project" value="GO_Central"/>
</dbReference>
<dbReference type="GO" id="GO:0007269">
    <property type="term" value="P:neurotransmitter secretion"/>
    <property type="evidence" value="ECO:0007669"/>
    <property type="project" value="InterPro"/>
</dbReference>
<dbReference type="InterPro" id="IPR013815">
    <property type="entry name" value="ATP_grasp_subdomain_1"/>
</dbReference>
<keyword evidence="7" id="KW-0677">Repeat</keyword>
<dbReference type="OMA" id="TFIDSAY"/>
<dbReference type="EMBL" id="EAAA01002187">
    <property type="status" value="NOT_ANNOTATED_CDS"/>
    <property type="molecule type" value="Genomic_DNA"/>
</dbReference>
<evidence type="ECO:0000256" key="14">
    <source>
        <dbReference type="ARBA" id="ARBA00029646"/>
    </source>
</evidence>
<keyword evidence="9" id="KW-0333">Golgi apparatus</keyword>
<feature type="compositionally biased region" description="Polar residues" evidence="18">
    <location>
        <begin position="411"/>
        <end position="445"/>
    </location>
</feature>
<reference evidence="21" key="3">
    <citation type="submission" date="2025-08" db="UniProtKB">
        <authorList>
            <consortium name="Ensembl"/>
        </authorList>
    </citation>
    <scope>IDENTIFICATION</scope>
</reference>
<feature type="region of interest" description="Disordered" evidence="18">
    <location>
        <begin position="26"/>
        <end position="70"/>
    </location>
</feature>
<dbReference type="InParanoid" id="F6Z6L1"/>
<keyword evidence="11" id="KW-0009">Actin-binding</keyword>
<evidence type="ECO:0000256" key="15">
    <source>
        <dbReference type="ARBA" id="ARBA00034106"/>
    </source>
</evidence>
<dbReference type="Pfam" id="PF10581">
    <property type="entry name" value="Synapsin_N"/>
    <property type="match status" value="1"/>
</dbReference>
<dbReference type="PANTHER" id="PTHR10841">
    <property type="entry name" value="SYNAPSIN"/>
    <property type="match status" value="1"/>
</dbReference>
<dbReference type="Pfam" id="PF02078">
    <property type="entry name" value="Synapsin"/>
    <property type="match status" value="1"/>
</dbReference>
<comment type="subcellular location">
    <subcellularLocation>
        <location evidence="1">Cytoplasmic vesicle</location>
        <location evidence="1">Secretory vesicle</location>
    </subcellularLocation>
    <subcellularLocation>
        <location evidence="2">Golgi apparatus</location>
    </subcellularLocation>
    <subcellularLocation>
        <location evidence="15">Presynapse</location>
    </subcellularLocation>
</comment>
<dbReference type="GO" id="GO:0005524">
    <property type="term" value="F:ATP binding"/>
    <property type="evidence" value="ECO:0007669"/>
    <property type="project" value="InterPro"/>
</dbReference>
<dbReference type="GO" id="GO:0005794">
    <property type="term" value="C:Golgi apparatus"/>
    <property type="evidence" value="ECO:0007669"/>
    <property type="project" value="UniProtKB-SubCell"/>
</dbReference>
<reference evidence="21" key="2">
    <citation type="journal article" date="2008" name="Genome Biol.">
        <title>Improved genome assembly and evidence-based global gene model set for the chordate Ciona intestinalis: new insight into intron and operon populations.</title>
        <authorList>
            <person name="Satou Y."/>
            <person name="Mineta K."/>
            <person name="Ogasawara M."/>
            <person name="Sasakura Y."/>
            <person name="Shoguchi E."/>
            <person name="Ueno K."/>
            <person name="Yamada L."/>
            <person name="Matsumoto J."/>
            <person name="Wasserscheid J."/>
            <person name="Dewar K."/>
            <person name="Wiley G.B."/>
            <person name="Macmil S.L."/>
            <person name="Roe B.A."/>
            <person name="Zeller R.W."/>
            <person name="Hastings K.E."/>
            <person name="Lemaire P."/>
            <person name="Lindquist E."/>
            <person name="Endo T."/>
            <person name="Hotta K."/>
            <person name="Inaba K."/>
        </authorList>
    </citation>
    <scope>NUCLEOTIDE SEQUENCE [LARGE SCALE GENOMIC DNA]</scope>
    <source>
        <strain evidence="21">wild type</strain>
    </source>
</reference>
<dbReference type="Gene3D" id="3.30.470.20">
    <property type="entry name" value="ATP-grasp fold, B domain"/>
    <property type="match status" value="1"/>
</dbReference>
<evidence type="ECO:0000256" key="5">
    <source>
        <dbReference type="ARBA" id="ARBA00022481"/>
    </source>
</evidence>
<dbReference type="Gene3D" id="3.30.1490.20">
    <property type="entry name" value="ATP-grasp fold, A domain"/>
    <property type="match status" value="1"/>
</dbReference>